<dbReference type="PANTHER" id="PTHR43248:SF2">
    <property type="entry name" value="PROLYL AMINOPEPTIDASE"/>
    <property type="match status" value="1"/>
</dbReference>
<dbReference type="AlphaFoldDB" id="A0A850C9C8"/>
<feature type="compositionally biased region" description="Gly residues" evidence="3">
    <location>
        <begin position="11"/>
        <end position="20"/>
    </location>
</feature>
<comment type="similarity">
    <text evidence="1">Belongs to the peptidase S33 family.</text>
</comment>
<protein>
    <submittedName>
        <fullName evidence="5">Alpha/beta fold hydrolase</fullName>
    </submittedName>
</protein>
<evidence type="ECO:0000256" key="1">
    <source>
        <dbReference type="ARBA" id="ARBA00010088"/>
    </source>
</evidence>
<evidence type="ECO:0000256" key="2">
    <source>
        <dbReference type="ARBA" id="ARBA00022801"/>
    </source>
</evidence>
<sequence>MGRRTAPQRGGAAGATGGRGMTTVEYSMPGMRVSERYVDVPLDWADPSRGTIEVFVRELVDPDKRGADLPLLTYLQGGPGGANPRPLKADGWIEEALDDYRVVLVDQRGTGRSTPLDAQIVAELGDAEAGADYLACFRADSIVRDLEHVRAHVYGGRKWTTLAQSYGGWLTLAYLSHAPEALAAAYVCGGIPGNPMSADEVYRRTFDRVAAKTAEYYRRYPHDADAVAAIADRLAAEPVLLPDGDVLTVRRFQSLGIDFGMKPGFERMHWLVEHAFIREGRLSEGFLADVLARTSSAANPLFWTLQESIYGDGPNGPTAWAAQRERDRRPEFGEDVRPLPFTGEMAFPWMFEEVRLLRGFAPAVHALAERREWSRVFDPDRLAANEVPVAAVVYFDDMYVDSGLQLDTLGGLGNAQAWVTNEFEHDGIGSGRVLTRLRGLVRDRGGERR</sequence>
<dbReference type="EMBL" id="JABFXE010000342">
    <property type="protein sequence ID" value="NUQ88393.1"/>
    <property type="molecule type" value="Genomic_DNA"/>
</dbReference>
<dbReference type="InterPro" id="IPR000073">
    <property type="entry name" value="AB_hydrolase_1"/>
</dbReference>
<evidence type="ECO:0000313" key="5">
    <source>
        <dbReference type="EMBL" id="NUQ88393.1"/>
    </source>
</evidence>
<evidence type="ECO:0000259" key="4">
    <source>
        <dbReference type="Pfam" id="PF00561"/>
    </source>
</evidence>
<feature type="compositionally biased region" description="Low complexity" evidence="3">
    <location>
        <begin position="1"/>
        <end position="10"/>
    </location>
</feature>
<gene>
    <name evidence="5" type="ORF">HOQ43_08020</name>
</gene>
<evidence type="ECO:0000313" key="6">
    <source>
        <dbReference type="Proteomes" id="UP000574690"/>
    </source>
</evidence>
<reference evidence="5 6" key="1">
    <citation type="submission" date="2020-05" db="EMBL/GenBank/DDBJ databases">
        <title>DNA-SIP metagenomic assembled genomes.</title>
        <authorList>
            <person name="Yu J."/>
        </authorList>
    </citation>
    <scope>NUCLEOTIDE SEQUENCE [LARGE SCALE GENOMIC DNA]</scope>
    <source>
        <strain evidence="5">Bin5.27</strain>
    </source>
</reference>
<dbReference type="InterPro" id="IPR002410">
    <property type="entry name" value="Peptidase_S33"/>
</dbReference>
<evidence type="ECO:0000256" key="3">
    <source>
        <dbReference type="SAM" id="MobiDB-lite"/>
    </source>
</evidence>
<dbReference type="InterPro" id="IPR051601">
    <property type="entry name" value="Serine_prot/Carboxylest_S33"/>
</dbReference>
<organism evidence="5 6">
    <name type="scientific">Glycomyces artemisiae</name>
    <dbReference type="NCBI Taxonomy" id="1076443"/>
    <lineage>
        <taxon>Bacteria</taxon>
        <taxon>Bacillati</taxon>
        <taxon>Actinomycetota</taxon>
        <taxon>Actinomycetes</taxon>
        <taxon>Glycomycetales</taxon>
        <taxon>Glycomycetaceae</taxon>
        <taxon>Glycomyces</taxon>
    </lineage>
</organism>
<dbReference type="Pfam" id="PF00561">
    <property type="entry name" value="Abhydrolase_1"/>
    <property type="match status" value="1"/>
</dbReference>
<dbReference type="Proteomes" id="UP000574690">
    <property type="component" value="Unassembled WGS sequence"/>
</dbReference>
<proteinExistence type="inferred from homology"/>
<dbReference type="PRINTS" id="PR00793">
    <property type="entry name" value="PROAMNOPTASE"/>
</dbReference>
<dbReference type="PANTHER" id="PTHR43248">
    <property type="entry name" value="2-SUCCINYL-6-HYDROXY-2,4-CYCLOHEXADIENE-1-CARBOXYLATE SYNTHASE"/>
    <property type="match status" value="1"/>
</dbReference>
<dbReference type="SUPFAM" id="SSF53474">
    <property type="entry name" value="alpha/beta-Hydrolases"/>
    <property type="match status" value="1"/>
</dbReference>
<comment type="caution">
    <text evidence="5">The sequence shown here is derived from an EMBL/GenBank/DDBJ whole genome shotgun (WGS) entry which is preliminary data.</text>
</comment>
<accession>A0A850C9C8</accession>
<name>A0A850C9C8_9ACTN</name>
<dbReference type="GO" id="GO:0006508">
    <property type="term" value="P:proteolysis"/>
    <property type="evidence" value="ECO:0007669"/>
    <property type="project" value="InterPro"/>
</dbReference>
<feature type="domain" description="AB hydrolase-1" evidence="4">
    <location>
        <begin position="72"/>
        <end position="221"/>
    </location>
</feature>
<feature type="region of interest" description="Disordered" evidence="3">
    <location>
        <begin position="1"/>
        <end position="23"/>
    </location>
</feature>
<keyword evidence="2 5" id="KW-0378">Hydrolase</keyword>
<dbReference type="InterPro" id="IPR029058">
    <property type="entry name" value="AB_hydrolase_fold"/>
</dbReference>
<dbReference type="GO" id="GO:0004177">
    <property type="term" value="F:aminopeptidase activity"/>
    <property type="evidence" value="ECO:0007669"/>
    <property type="project" value="UniProtKB-EC"/>
</dbReference>
<dbReference type="Gene3D" id="3.40.50.1820">
    <property type="entry name" value="alpha/beta hydrolase"/>
    <property type="match status" value="1"/>
</dbReference>